<dbReference type="AlphaFoldDB" id="A0A6J4R030"/>
<accession>A0A6J4R030</accession>
<name>A0A6J4R030_9ACTN</name>
<reference evidence="2" key="1">
    <citation type="submission" date="2020-02" db="EMBL/GenBank/DDBJ databases">
        <authorList>
            <person name="Meier V. D."/>
        </authorList>
    </citation>
    <scope>NUCLEOTIDE SEQUENCE</scope>
    <source>
        <strain evidence="2">AVDCRST_MAG02</strain>
    </source>
</reference>
<gene>
    <name evidence="2" type="ORF">AVDCRST_MAG02-1158</name>
</gene>
<sequence length="62" mass="6772">MGGPRRRDGERGDFRADGRRSKLLPQVALPRGFAEYDYVGISKVPEGGTEESPPASDPDRVV</sequence>
<evidence type="ECO:0000313" key="2">
    <source>
        <dbReference type="EMBL" id="CAA9452958.1"/>
    </source>
</evidence>
<proteinExistence type="predicted"/>
<dbReference type="EMBL" id="CADCVH010000036">
    <property type="protein sequence ID" value="CAA9452958.1"/>
    <property type="molecule type" value="Genomic_DNA"/>
</dbReference>
<evidence type="ECO:0000256" key="1">
    <source>
        <dbReference type="SAM" id="MobiDB-lite"/>
    </source>
</evidence>
<feature type="region of interest" description="Disordered" evidence="1">
    <location>
        <begin position="1"/>
        <end position="20"/>
    </location>
</feature>
<protein>
    <submittedName>
        <fullName evidence="2">Uncharacterized protein</fullName>
    </submittedName>
</protein>
<organism evidence="2">
    <name type="scientific">uncultured Rubrobacteraceae bacterium</name>
    <dbReference type="NCBI Taxonomy" id="349277"/>
    <lineage>
        <taxon>Bacteria</taxon>
        <taxon>Bacillati</taxon>
        <taxon>Actinomycetota</taxon>
        <taxon>Rubrobacteria</taxon>
        <taxon>Rubrobacterales</taxon>
        <taxon>Rubrobacteraceae</taxon>
        <taxon>environmental samples</taxon>
    </lineage>
</organism>
<feature type="region of interest" description="Disordered" evidence="1">
    <location>
        <begin position="43"/>
        <end position="62"/>
    </location>
</feature>